<feature type="non-terminal residue" evidence="3">
    <location>
        <position position="40"/>
    </location>
</feature>
<evidence type="ECO:0000313" key="3">
    <source>
        <dbReference type="EMBL" id="KFQ55122.1"/>
    </source>
</evidence>
<proteinExistence type="predicted"/>
<dbReference type="EMBL" id="KK946891">
    <property type="protein sequence ID" value="KFQ55122.1"/>
    <property type="molecule type" value="Genomic_DNA"/>
</dbReference>
<reference evidence="3 4" key="1">
    <citation type="submission" date="2014-04" db="EMBL/GenBank/DDBJ databases">
        <title>Genome evolution of avian class.</title>
        <authorList>
            <person name="Zhang G."/>
            <person name="Li C."/>
        </authorList>
    </citation>
    <scope>NUCLEOTIDE SEQUENCE [LARGE SCALE GENOMIC DNA]</scope>
    <source>
        <strain evidence="3">BGI_N333</strain>
    </source>
</reference>
<evidence type="ECO:0000313" key="4">
    <source>
        <dbReference type="Proteomes" id="UP000053840"/>
    </source>
</evidence>
<evidence type="ECO:0000259" key="2">
    <source>
        <dbReference type="Pfam" id="PF00048"/>
    </source>
</evidence>
<accession>A0A091SA29</accession>
<dbReference type="GO" id="GO:0005615">
    <property type="term" value="C:extracellular space"/>
    <property type="evidence" value="ECO:0007669"/>
    <property type="project" value="UniProtKB-KW"/>
</dbReference>
<dbReference type="GO" id="GO:0008009">
    <property type="term" value="F:chemokine activity"/>
    <property type="evidence" value="ECO:0007669"/>
    <property type="project" value="InterPro"/>
</dbReference>
<keyword evidence="1" id="KW-0202">Cytokine</keyword>
<dbReference type="GO" id="GO:0006955">
    <property type="term" value="P:immune response"/>
    <property type="evidence" value="ECO:0007669"/>
    <property type="project" value="InterPro"/>
</dbReference>
<sequence length="40" mass="4319">ALTDGVPTTCCFSYHDRPIPRRLITSAYVTSSSCSQPGVM</sequence>
<dbReference type="Gene3D" id="2.40.50.40">
    <property type="match status" value="1"/>
</dbReference>
<evidence type="ECO:0000256" key="1">
    <source>
        <dbReference type="ARBA" id="ARBA00022514"/>
    </source>
</evidence>
<protein>
    <recommendedName>
        <fullName evidence="2">Chemokine interleukin-8-like domain-containing protein</fullName>
    </recommendedName>
</protein>
<dbReference type="InterPro" id="IPR001811">
    <property type="entry name" value="Chemokine_IL8-like_dom"/>
</dbReference>
<dbReference type="Pfam" id="PF00048">
    <property type="entry name" value="IL8"/>
    <property type="match status" value="1"/>
</dbReference>
<organism evidence="3 4">
    <name type="scientific">Nestor notabilis</name>
    <name type="common">Kea</name>
    <dbReference type="NCBI Taxonomy" id="176057"/>
    <lineage>
        <taxon>Eukaryota</taxon>
        <taxon>Metazoa</taxon>
        <taxon>Chordata</taxon>
        <taxon>Craniata</taxon>
        <taxon>Vertebrata</taxon>
        <taxon>Euteleostomi</taxon>
        <taxon>Archelosauria</taxon>
        <taxon>Archosauria</taxon>
        <taxon>Dinosauria</taxon>
        <taxon>Saurischia</taxon>
        <taxon>Theropoda</taxon>
        <taxon>Coelurosauria</taxon>
        <taxon>Aves</taxon>
        <taxon>Neognathae</taxon>
        <taxon>Neoaves</taxon>
        <taxon>Telluraves</taxon>
        <taxon>Australaves</taxon>
        <taxon>Psittaciformes</taxon>
        <taxon>Psittacidae</taxon>
        <taxon>Nestor</taxon>
    </lineage>
</organism>
<feature type="non-terminal residue" evidence="3">
    <location>
        <position position="1"/>
    </location>
</feature>
<keyword evidence="4" id="KW-1185">Reference proteome</keyword>
<feature type="domain" description="Chemokine interleukin-8-like" evidence="2">
    <location>
        <begin position="9"/>
        <end position="39"/>
    </location>
</feature>
<dbReference type="Proteomes" id="UP000053840">
    <property type="component" value="Unassembled WGS sequence"/>
</dbReference>
<name>A0A091SA29_NESNO</name>
<dbReference type="InterPro" id="IPR036048">
    <property type="entry name" value="Interleukin_8-like_sf"/>
</dbReference>
<dbReference type="AlphaFoldDB" id="A0A091SA29"/>
<dbReference type="SUPFAM" id="SSF54117">
    <property type="entry name" value="Interleukin 8-like chemokines"/>
    <property type="match status" value="1"/>
</dbReference>
<gene>
    <name evidence="3" type="ORF">N333_04168</name>
</gene>